<reference evidence="2 3" key="1">
    <citation type="submission" date="2023-01" db="EMBL/GenBank/DDBJ databases">
        <title>Analysis of 21 Apiospora genomes using comparative genomics revels a genus with tremendous synthesis potential of carbohydrate active enzymes and secondary metabolites.</title>
        <authorList>
            <person name="Sorensen T."/>
        </authorList>
    </citation>
    <scope>NUCLEOTIDE SEQUENCE [LARGE SCALE GENOMIC DNA]</scope>
    <source>
        <strain evidence="2 3">CBS 83171</strain>
    </source>
</reference>
<dbReference type="EMBL" id="JAQQWM010000001">
    <property type="protein sequence ID" value="KAK8083330.1"/>
    <property type="molecule type" value="Genomic_DNA"/>
</dbReference>
<evidence type="ECO:0000313" key="2">
    <source>
        <dbReference type="EMBL" id="KAK8083330.1"/>
    </source>
</evidence>
<organism evidence="2 3">
    <name type="scientific">Apiospora saccharicola</name>
    <dbReference type="NCBI Taxonomy" id="335842"/>
    <lineage>
        <taxon>Eukaryota</taxon>
        <taxon>Fungi</taxon>
        <taxon>Dikarya</taxon>
        <taxon>Ascomycota</taxon>
        <taxon>Pezizomycotina</taxon>
        <taxon>Sordariomycetes</taxon>
        <taxon>Xylariomycetidae</taxon>
        <taxon>Amphisphaeriales</taxon>
        <taxon>Apiosporaceae</taxon>
        <taxon>Apiospora</taxon>
    </lineage>
</organism>
<name>A0ABR1WLG5_9PEZI</name>
<feature type="region of interest" description="Disordered" evidence="1">
    <location>
        <begin position="1"/>
        <end position="34"/>
    </location>
</feature>
<accession>A0ABR1WLG5</accession>
<dbReference type="Proteomes" id="UP001446871">
    <property type="component" value="Unassembled WGS sequence"/>
</dbReference>
<evidence type="ECO:0008006" key="4">
    <source>
        <dbReference type="Google" id="ProtNLM"/>
    </source>
</evidence>
<protein>
    <recommendedName>
        <fullName evidence="4">RING-type domain-containing protein</fullName>
    </recommendedName>
</protein>
<keyword evidence="3" id="KW-1185">Reference proteome</keyword>
<gene>
    <name evidence="2" type="ORF">PG996_002111</name>
</gene>
<evidence type="ECO:0000313" key="3">
    <source>
        <dbReference type="Proteomes" id="UP001446871"/>
    </source>
</evidence>
<comment type="caution">
    <text evidence="2">The sequence shown here is derived from an EMBL/GenBank/DDBJ whole genome shotgun (WGS) entry which is preliminary data.</text>
</comment>
<proteinExistence type="predicted"/>
<sequence length="132" mass="15171">MRREEAQKQKYKPRITNGLRAPAATEEEERARAESEMLGNHTTCPCCKKYRPTYSELIDAYGFCFHCLRQHLVAAGELLKCPSCRRLQTRQDFMKYDRDGLVVERRTTECLGCQWRHKKGAKLSAALCGGLT</sequence>
<dbReference type="SUPFAM" id="SSF57850">
    <property type="entry name" value="RING/U-box"/>
    <property type="match status" value="1"/>
</dbReference>
<evidence type="ECO:0000256" key="1">
    <source>
        <dbReference type="SAM" id="MobiDB-lite"/>
    </source>
</evidence>